<name>A0A4U5LZP0_STECR</name>
<organism evidence="2 3">
    <name type="scientific">Steinernema carpocapsae</name>
    <name type="common">Entomopathogenic nematode</name>
    <dbReference type="NCBI Taxonomy" id="34508"/>
    <lineage>
        <taxon>Eukaryota</taxon>
        <taxon>Metazoa</taxon>
        <taxon>Ecdysozoa</taxon>
        <taxon>Nematoda</taxon>
        <taxon>Chromadorea</taxon>
        <taxon>Rhabditida</taxon>
        <taxon>Tylenchina</taxon>
        <taxon>Panagrolaimomorpha</taxon>
        <taxon>Strongyloidoidea</taxon>
        <taxon>Steinernematidae</taxon>
        <taxon>Steinernema</taxon>
    </lineage>
</organism>
<protein>
    <submittedName>
        <fullName evidence="2">Uncharacterized protein</fullName>
    </submittedName>
</protein>
<evidence type="ECO:0000313" key="3">
    <source>
        <dbReference type="Proteomes" id="UP000298663"/>
    </source>
</evidence>
<sequence>MSLEALKSQKKSAGRKRPKFKKPFLRLTNSPSFTRGSPLQNTPTGTSEILSLTPPASRKRRLQIGSVMSADAKKSKESLKR</sequence>
<reference evidence="2 3" key="1">
    <citation type="journal article" date="2015" name="Genome Biol.">
        <title>Comparative genomics of Steinernema reveals deeply conserved gene regulatory networks.</title>
        <authorList>
            <person name="Dillman A.R."/>
            <person name="Macchietto M."/>
            <person name="Porter C.F."/>
            <person name="Rogers A."/>
            <person name="Williams B."/>
            <person name="Antoshechkin I."/>
            <person name="Lee M.M."/>
            <person name="Goodwin Z."/>
            <person name="Lu X."/>
            <person name="Lewis E.E."/>
            <person name="Goodrich-Blair H."/>
            <person name="Stock S.P."/>
            <person name="Adams B.J."/>
            <person name="Sternberg P.W."/>
            <person name="Mortazavi A."/>
        </authorList>
    </citation>
    <scope>NUCLEOTIDE SEQUENCE [LARGE SCALE GENOMIC DNA]</scope>
    <source>
        <strain evidence="2 3">ALL</strain>
    </source>
</reference>
<accession>A0A4U5LZP0</accession>
<gene>
    <name evidence="2" type="ORF">L596_028875</name>
</gene>
<feature type="compositionally biased region" description="Polar residues" evidence="1">
    <location>
        <begin position="28"/>
        <end position="50"/>
    </location>
</feature>
<evidence type="ECO:0000313" key="2">
    <source>
        <dbReference type="EMBL" id="TKR61820.1"/>
    </source>
</evidence>
<dbReference type="EMBL" id="AZBU02000011">
    <property type="protein sequence ID" value="TKR61820.1"/>
    <property type="molecule type" value="Genomic_DNA"/>
</dbReference>
<feature type="region of interest" description="Disordered" evidence="1">
    <location>
        <begin position="1"/>
        <end position="81"/>
    </location>
</feature>
<reference evidence="2 3" key="2">
    <citation type="journal article" date="2019" name="G3 (Bethesda)">
        <title>Hybrid Assembly of the Genome of the Entomopathogenic Nematode Steinernema carpocapsae Identifies the X-Chromosome.</title>
        <authorList>
            <person name="Serra L."/>
            <person name="Macchietto M."/>
            <person name="Macias-Munoz A."/>
            <person name="McGill C.J."/>
            <person name="Rodriguez I.M."/>
            <person name="Rodriguez B."/>
            <person name="Murad R."/>
            <person name="Mortazavi A."/>
        </authorList>
    </citation>
    <scope>NUCLEOTIDE SEQUENCE [LARGE SCALE GENOMIC DNA]</scope>
    <source>
        <strain evidence="2 3">ALL</strain>
    </source>
</reference>
<feature type="compositionally biased region" description="Basic and acidic residues" evidence="1">
    <location>
        <begin position="71"/>
        <end position="81"/>
    </location>
</feature>
<keyword evidence="3" id="KW-1185">Reference proteome</keyword>
<evidence type="ECO:0000256" key="1">
    <source>
        <dbReference type="SAM" id="MobiDB-lite"/>
    </source>
</evidence>
<feature type="compositionally biased region" description="Basic residues" evidence="1">
    <location>
        <begin position="8"/>
        <end position="24"/>
    </location>
</feature>
<dbReference type="Proteomes" id="UP000298663">
    <property type="component" value="Unassembled WGS sequence"/>
</dbReference>
<comment type="caution">
    <text evidence="2">The sequence shown here is derived from an EMBL/GenBank/DDBJ whole genome shotgun (WGS) entry which is preliminary data.</text>
</comment>
<proteinExistence type="predicted"/>
<dbReference type="AlphaFoldDB" id="A0A4U5LZP0"/>